<organism evidence="2">
    <name type="scientific">Cuerna arida</name>
    <dbReference type="NCBI Taxonomy" id="1464854"/>
    <lineage>
        <taxon>Eukaryota</taxon>
        <taxon>Metazoa</taxon>
        <taxon>Ecdysozoa</taxon>
        <taxon>Arthropoda</taxon>
        <taxon>Hexapoda</taxon>
        <taxon>Insecta</taxon>
        <taxon>Pterygota</taxon>
        <taxon>Neoptera</taxon>
        <taxon>Paraneoptera</taxon>
        <taxon>Hemiptera</taxon>
        <taxon>Auchenorrhyncha</taxon>
        <taxon>Membracoidea</taxon>
        <taxon>Cicadellidae</taxon>
        <taxon>Cicadellinae</taxon>
        <taxon>Proconiini</taxon>
        <taxon>Cuerna</taxon>
    </lineage>
</organism>
<feature type="compositionally biased region" description="Low complexity" evidence="1">
    <location>
        <begin position="11"/>
        <end position="21"/>
    </location>
</feature>
<evidence type="ECO:0000256" key="1">
    <source>
        <dbReference type="SAM" id="MobiDB-lite"/>
    </source>
</evidence>
<dbReference type="EMBL" id="GECZ01008116">
    <property type="protein sequence ID" value="JAS61653.1"/>
    <property type="molecule type" value="Transcribed_RNA"/>
</dbReference>
<feature type="non-terminal residue" evidence="2">
    <location>
        <position position="1"/>
    </location>
</feature>
<feature type="region of interest" description="Disordered" evidence="1">
    <location>
        <begin position="1"/>
        <end position="33"/>
    </location>
</feature>
<evidence type="ECO:0000313" key="2">
    <source>
        <dbReference type="EMBL" id="JAS61653.1"/>
    </source>
</evidence>
<sequence>SISLQYRKQMNSNLSSSKNTPTSPPETPTMMSASQLPTLLSTGPISPLLSVSESETVNVSSSLSCMSGLSSSIANVTGDVNNSVNSNISSSSLFFTQPALKTCI</sequence>
<reference evidence="2" key="1">
    <citation type="submission" date="2015-11" db="EMBL/GenBank/DDBJ databases">
        <title>De novo transcriptome assembly of four potential Pierce s Disease insect vectors from Arizona vineyards.</title>
        <authorList>
            <person name="Tassone E.E."/>
        </authorList>
    </citation>
    <scope>NUCLEOTIDE SEQUENCE</scope>
</reference>
<accession>A0A1B6GH81</accession>
<dbReference type="AlphaFoldDB" id="A0A1B6GH81"/>
<name>A0A1B6GH81_9HEMI</name>
<gene>
    <name evidence="2" type="ORF">g.11841</name>
</gene>
<protein>
    <submittedName>
        <fullName evidence="2">Uncharacterized protein</fullName>
    </submittedName>
</protein>
<feature type="compositionally biased region" description="Polar residues" evidence="1">
    <location>
        <begin position="1"/>
        <end position="10"/>
    </location>
</feature>
<proteinExistence type="predicted"/>